<dbReference type="Gene3D" id="3.40.50.720">
    <property type="entry name" value="NAD(P)-binding Rossmann-like Domain"/>
    <property type="match status" value="1"/>
</dbReference>
<evidence type="ECO:0000259" key="1">
    <source>
        <dbReference type="Pfam" id="PF13460"/>
    </source>
</evidence>
<dbReference type="PANTHER" id="PTHR43162">
    <property type="match status" value="1"/>
</dbReference>
<dbReference type="Pfam" id="PF13460">
    <property type="entry name" value="NAD_binding_10"/>
    <property type="match status" value="1"/>
</dbReference>
<sequence>MTILVTGATGTVGGAVVDQLVSRGRKVRALTRNPDGARFPDGVEVVRGDLARPREWADALAGVTGVFLLAVLDSQEAAVTHAKSFMECAVRSGVGRVVFLSTDAVTVRRPGSHETHLAVERVIERSGLAWTHVRPGEFMANKLDVWAPSIRAEGVVRAAFPDAVGVPVHEADIAEVAVTALVDDGHTGRAYSISGPEALTHREQAAAIGTGLGRDLRFEAQTYGQARAGMISAGIPGEIAEYVLGYQAEYAQEPPSVRPDFAEVLGRPGRTLAQWAADHTAEFAA</sequence>
<reference evidence="3" key="1">
    <citation type="submission" date="2016-10" db="EMBL/GenBank/DDBJ databases">
        <authorList>
            <person name="Varghese N."/>
            <person name="Submissions S."/>
        </authorList>
    </citation>
    <scope>NUCLEOTIDE SEQUENCE [LARGE SCALE GENOMIC DNA]</scope>
    <source>
        <strain evidence="3">IBRC-M 10403</strain>
    </source>
</reference>
<dbReference type="AlphaFoldDB" id="A0A1G6WJ73"/>
<proteinExistence type="predicted"/>
<evidence type="ECO:0000313" key="3">
    <source>
        <dbReference type="Proteomes" id="UP000199501"/>
    </source>
</evidence>
<dbReference type="SUPFAM" id="SSF51735">
    <property type="entry name" value="NAD(P)-binding Rossmann-fold domains"/>
    <property type="match status" value="1"/>
</dbReference>
<dbReference type="RefSeq" id="WP_091455503.1">
    <property type="nucleotide sequence ID" value="NZ_FMZZ01000015.1"/>
</dbReference>
<feature type="domain" description="NAD(P)-binding" evidence="1">
    <location>
        <begin position="7"/>
        <end position="183"/>
    </location>
</feature>
<dbReference type="InterPro" id="IPR051604">
    <property type="entry name" value="Ergot_Alk_Oxidoreductase"/>
</dbReference>
<protein>
    <submittedName>
        <fullName evidence="2">Uncharacterized conserved protein YbjT, contains NAD(P)-binding and DUF2867 domains</fullName>
    </submittedName>
</protein>
<keyword evidence="3" id="KW-1185">Reference proteome</keyword>
<dbReference type="Gene3D" id="3.90.25.10">
    <property type="entry name" value="UDP-galactose 4-epimerase, domain 1"/>
    <property type="match status" value="1"/>
</dbReference>
<dbReference type="Proteomes" id="UP000199501">
    <property type="component" value="Unassembled WGS sequence"/>
</dbReference>
<name>A0A1G6WJ73_9PSEU</name>
<dbReference type="InterPro" id="IPR016040">
    <property type="entry name" value="NAD(P)-bd_dom"/>
</dbReference>
<dbReference type="EMBL" id="FMZZ01000015">
    <property type="protein sequence ID" value="SDD65848.1"/>
    <property type="molecule type" value="Genomic_DNA"/>
</dbReference>
<evidence type="ECO:0000313" key="2">
    <source>
        <dbReference type="EMBL" id="SDD65848.1"/>
    </source>
</evidence>
<accession>A0A1G6WJ73</accession>
<dbReference type="OrthoDB" id="3207931at2"/>
<gene>
    <name evidence="2" type="ORF">SAMN05216174_11534</name>
</gene>
<dbReference type="STRING" id="1271860.SAMN05216174_11534"/>
<dbReference type="InterPro" id="IPR036291">
    <property type="entry name" value="NAD(P)-bd_dom_sf"/>
</dbReference>
<dbReference type="PANTHER" id="PTHR43162:SF1">
    <property type="entry name" value="PRESTALK A DIFFERENTIATION PROTEIN A"/>
    <property type="match status" value="1"/>
</dbReference>
<organism evidence="2 3">
    <name type="scientific">Actinokineospora iranica</name>
    <dbReference type="NCBI Taxonomy" id="1271860"/>
    <lineage>
        <taxon>Bacteria</taxon>
        <taxon>Bacillati</taxon>
        <taxon>Actinomycetota</taxon>
        <taxon>Actinomycetes</taxon>
        <taxon>Pseudonocardiales</taxon>
        <taxon>Pseudonocardiaceae</taxon>
        <taxon>Actinokineospora</taxon>
    </lineage>
</organism>